<name>A0A0L0P109_CANAR</name>
<organism evidence="2 3">
    <name type="scientific">Candidozyma auris</name>
    <name type="common">Yeast</name>
    <name type="synonym">Candida auris</name>
    <dbReference type="NCBI Taxonomy" id="498019"/>
    <lineage>
        <taxon>Eukaryota</taxon>
        <taxon>Fungi</taxon>
        <taxon>Dikarya</taxon>
        <taxon>Ascomycota</taxon>
        <taxon>Saccharomycotina</taxon>
        <taxon>Pichiomycetes</taxon>
        <taxon>Metschnikowiaceae</taxon>
        <taxon>Candidozyma</taxon>
    </lineage>
</organism>
<dbReference type="AlphaFoldDB" id="A0A0L0P109"/>
<dbReference type="VEuPathDB" id="FungiDB:QG37_02918"/>
<evidence type="ECO:0000256" key="1">
    <source>
        <dbReference type="SAM" id="MobiDB-lite"/>
    </source>
</evidence>
<protein>
    <submittedName>
        <fullName evidence="2">Uncharacterized protein</fullName>
    </submittedName>
</protein>
<dbReference type="Proteomes" id="UP000037122">
    <property type="component" value="Unassembled WGS sequence"/>
</dbReference>
<feature type="compositionally biased region" description="Basic residues" evidence="1">
    <location>
        <begin position="83"/>
        <end position="96"/>
    </location>
</feature>
<dbReference type="EMBL" id="LGST01000020">
    <property type="protein sequence ID" value="KND99979.1"/>
    <property type="molecule type" value="Genomic_DNA"/>
</dbReference>
<evidence type="ECO:0000313" key="2">
    <source>
        <dbReference type="EMBL" id="KND99979.1"/>
    </source>
</evidence>
<evidence type="ECO:0000313" key="3">
    <source>
        <dbReference type="Proteomes" id="UP000037122"/>
    </source>
</evidence>
<feature type="compositionally biased region" description="Basic residues" evidence="1">
    <location>
        <begin position="47"/>
        <end position="58"/>
    </location>
</feature>
<comment type="caution">
    <text evidence="2">The sequence shown here is derived from an EMBL/GenBank/DDBJ whole genome shotgun (WGS) entry which is preliminary data.</text>
</comment>
<feature type="region of interest" description="Disordered" evidence="1">
    <location>
        <begin position="22"/>
        <end position="102"/>
    </location>
</feature>
<accession>A0A0L0P109</accession>
<reference evidence="3" key="1">
    <citation type="journal article" date="2015" name="BMC Genomics">
        <title>Draft genome of a commonly misdiagnosed multidrug resistant pathogen Candida auris.</title>
        <authorList>
            <person name="Chatterjee S."/>
            <person name="Alampalli S.V."/>
            <person name="Nageshan R.K."/>
            <person name="Chettiar S.T."/>
            <person name="Joshi S."/>
            <person name="Tatu U.S."/>
        </authorList>
    </citation>
    <scope>NUCLEOTIDE SEQUENCE [LARGE SCALE GENOMIC DNA]</scope>
    <source>
        <strain evidence="3">6684</strain>
    </source>
</reference>
<gene>
    <name evidence="2" type="ORF">QG37_02918</name>
</gene>
<sequence length="102" mass="11173">MPRSVGCGETLEARLKLPQQAQLHSGALAPNQANAQSTKAVAEKLAREKKKKKKKNKKTDRQTDRQAGRQAPLRGHCVAPTTRPRKKTVPGGRKRNSTVPAE</sequence>
<proteinExistence type="predicted"/>